<feature type="region of interest" description="Disordered" evidence="16">
    <location>
        <begin position="308"/>
        <end position="351"/>
    </location>
</feature>
<evidence type="ECO:0000256" key="16">
    <source>
        <dbReference type="SAM" id="MobiDB-lite"/>
    </source>
</evidence>
<sequence length="808" mass="86705">MNAWDAADSGDFRGPLDVREAATVVVDAAGVVTGWSPSATELLGHPADEMLGRPLRELLVDSAPARDETWPDGLLGDGTVRSGALELRHRDGRAVRIAMAVCPLAESGHGAAAVLVAAELCALRQWEGTQAMLRGLATQSPVGLSIYNTDLRIVWANAAAWQELGGPLAQFADQGADELFPEGRVISPEHPESLEELMRQVLEGGEPVVDLHYRGRTPADPEHECVWSCSYYRLLDARGEPLGVCEESVDITDRYRAQQRLGLLVRAGARIGNSLEVADTARELAAVCVPQFADSVLVEVVEPVLDGREPGPGGAAGRRLVRIEEPGRAGPGTPRTPVDYPPSSPQARSLASGRAIMDPPVRTAPPGDPAGGARLYVPLRARGSTMGLVTWCRERERDPFDVGELALADELAARTAVCFDNARRYTREHAAALTLQRNLLPRHVPCRTAVEVAHRYLPADSRFGVGGDWFDVIPLSSTRVGLVVGDVVGHGLQAAATMGRLRTTVRALAQLDLAPDELLSRLDDQIQQTDAPGGPDDAAEEAEPAGMTLLYAVYDPVSGRCCLARAGHPLPAVVDPEGKVTFPELPAGPPLGLGGLPFETATVHLPEGSLLALFTDGLVQAHERDPDIGLGRLAAVLADNRRPLEELCDEALAILPAGPPRDDAALLLVRTRALDPERIAECELATRPAAVQDARAFAGERLRHWGLDDLVFTTELVVSELVTNAIRHAVGPVRLRLIRESALICEVSDGGHTSPHLRHAATDEEGGRGLFLVAQLTQRWGTRYTATGKTIWTEQALPEREFRSRHAA</sequence>
<dbReference type="SUPFAM" id="SSF81606">
    <property type="entry name" value="PP2C-like"/>
    <property type="match status" value="1"/>
</dbReference>
<dbReference type="InterPro" id="IPR035965">
    <property type="entry name" value="PAS-like_dom_sf"/>
</dbReference>
<dbReference type="SMART" id="SM00091">
    <property type="entry name" value="PAS"/>
    <property type="match status" value="2"/>
</dbReference>
<evidence type="ECO:0000256" key="13">
    <source>
        <dbReference type="ARBA" id="ARBA00056274"/>
    </source>
</evidence>
<keyword evidence="19" id="KW-1185">Reference proteome</keyword>
<evidence type="ECO:0000313" key="19">
    <source>
        <dbReference type="Proteomes" id="UP000007842"/>
    </source>
</evidence>
<dbReference type="PANTHER" id="PTHR43156">
    <property type="entry name" value="STAGE II SPORULATION PROTEIN E-RELATED"/>
    <property type="match status" value="1"/>
</dbReference>
<reference evidence="19" key="1">
    <citation type="submission" date="2011-12" db="EMBL/GenBank/DDBJ databases">
        <title>Complete genome sequence of Streptomyces cattleya strain DSM 46488.</title>
        <authorList>
            <person name="Ou H.-Y."/>
            <person name="Li P."/>
            <person name="Zhao C."/>
            <person name="O'Hagan D."/>
            <person name="Deng Z."/>
        </authorList>
    </citation>
    <scope>NUCLEOTIDE SEQUENCE [LARGE SCALE GENOMIC DNA]</scope>
    <source>
        <strain evidence="19">ATCC 35852 / DSM 46488 / JCM 4925 / NBRC 14057 / NRRL 8057</strain>
    </source>
</reference>
<dbReference type="eggNOG" id="COG2208">
    <property type="taxonomic scope" value="Bacteria"/>
</dbReference>
<dbReference type="SUPFAM" id="SSF55781">
    <property type="entry name" value="GAF domain-like"/>
    <property type="match status" value="1"/>
</dbReference>
<evidence type="ECO:0000256" key="4">
    <source>
        <dbReference type="ARBA" id="ARBA00022723"/>
    </source>
</evidence>
<dbReference type="RefSeq" id="WP_014145749.1">
    <property type="nucleotide sequence ID" value="NC_016111.1"/>
</dbReference>
<keyword evidence="2" id="KW-0597">Phosphoprotein</keyword>
<keyword evidence="7" id="KW-0378">Hydrolase</keyword>
<dbReference type="InterPro" id="IPR003594">
    <property type="entry name" value="HATPase_dom"/>
</dbReference>
<dbReference type="HOGENOM" id="CLU_000445_43_3_11"/>
<dbReference type="CDD" id="cd16936">
    <property type="entry name" value="HATPase_RsbW-like"/>
    <property type="match status" value="1"/>
</dbReference>
<dbReference type="STRING" id="1003195.SCATT_50400"/>
<keyword evidence="3" id="KW-0808">Transferase</keyword>
<dbReference type="InterPro" id="IPR029016">
    <property type="entry name" value="GAF-like_dom_sf"/>
</dbReference>
<keyword evidence="8" id="KW-0067">ATP-binding</keyword>
<dbReference type="InterPro" id="IPR013767">
    <property type="entry name" value="PAS_fold"/>
</dbReference>
<keyword evidence="5" id="KW-0547">Nucleotide-binding</keyword>
<keyword evidence="11" id="KW-0464">Manganese</keyword>
<evidence type="ECO:0000256" key="7">
    <source>
        <dbReference type="ARBA" id="ARBA00022801"/>
    </source>
</evidence>
<dbReference type="Pfam" id="PF00989">
    <property type="entry name" value="PAS"/>
    <property type="match status" value="1"/>
</dbReference>
<dbReference type="Pfam" id="PF13581">
    <property type="entry name" value="HATPase_c_2"/>
    <property type="match status" value="1"/>
</dbReference>
<evidence type="ECO:0000256" key="15">
    <source>
        <dbReference type="ARBA" id="ARBA00081350"/>
    </source>
</evidence>
<organism evidence="18 19">
    <name type="scientific">Streptantibioticus cattleyicolor (strain ATCC 35852 / DSM 46488 / JCM 4925 / NBRC 14057 / NRRL 8057)</name>
    <name type="common">Streptomyces cattleya</name>
    <dbReference type="NCBI Taxonomy" id="1003195"/>
    <lineage>
        <taxon>Bacteria</taxon>
        <taxon>Bacillati</taxon>
        <taxon>Actinomycetota</taxon>
        <taxon>Actinomycetes</taxon>
        <taxon>Kitasatosporales</taxon>
        <taxon>Streptomycetaceae</taxon>
        <taxon>Streptantibioticus</taxon>
    </lineage>
</organism>
<comment type="catalytic activity">
    <reaction evidence="12">
        <text>O-phospho-L-seryl-[protein] + H2O = L-seryl-[protein] + phosphate</text>
        <dbReference type="Rhea" id="RHEA:20629"/>
        <dbReference type="Rhea" id="RHEA-COMP:9863"/>
        <dbReference type="Rhea" id="RHEA-COMP:11604"/>
        <dbReference type="ChEBI" id="CHEBI:15377"/>
        <dbReference type="ChEBI" id="CHEBI:29999"/>
        <dbReference type="ChEBI" id="CHEBI:43474"/>
        <dbReference type="ChEBI" id="CHEBI:83421"/>
        <dbReference type="EC" id="3.1.3.16"/>
    </reaction>
</comment>
<dbReference type="InterPro" id="IPR013656">
    <property type="entry name" value="PAS_4"/>
</dbReference>
<evidence type="ECO:0000259" key="17">
    <source>
        <dbReference type="PROSITE" id="PS50112"/>
    </source>
</evidence>
<keyword evidence="9" id="KW-0460">Magnesium</keyword>
<accession>F8K0K5</accession>
<dbReference type="Gene3D" id="3.30.450.20">
    <property type="entry name" value="PAS domain"/>
    <property type="match status" value="2"/>
</dbReference>
<evidence type="ECO:0000313" key="18">
    <source>
        <dbReference type="EMBL" id="AEW97411.1"/>
    </source>
</evidence>
<dbReference type="SUPFAM" id="SSF55785">
    <property type="entry name" value="PYP-like sensor domain (PAS domain)"/>
    <property type="match status" value="2"/>
</dbReference>
<dbReference type="CDD" id="cd00130">
    <property type="entry name" value="PAS"/>
    <property type="match status" value="2"/>
</dbReference>
<gene>
    <name evidence="18" type="ordered locus">SCATT_50400</name>
</gene>
<dbReference type="Gene3D" id="3.30.450.40">
    <property type="match status" value="1"/>
</dbReference>
<evidence type="ECO:0000256" key="11">
    <source>
        <dbReference type="ARBA" id="ARBA00023211"/>
    </source>
</evidence>
<dbReference type="GO" id="GO:0004722">
    <property type="term" value="F:protein serine/threonine phosphatase activity"/>
    <property type="evidence" value="ECO:0007669"/>
    <property type="project" value="UniProtKB-EC"/>
</dbReference>
<proteinExistence type="predicted"/>
<dbReference type="FunFam" id="3.30.565.10:FF:000028">
    <property type="entry name" value="PAS sensor protein"/>
    <property type="match status" value="1"/>
</dbReference>
<keyword evidence="6" id="KW-0418">Kinase</keyword>
<keyword evidence="4" id="KW-0479">Metal-binding</keyword>
<dbReference type="PROSITE" id="PS50112">
    <property type="entry name" value="PAS"/>
    <property type="match status" value="1"/>
</dbReference>
<dbReference type="FunFam" id="3.60.40.10:FF:000005">
    <property type="entry name" value="Serine/threonine protein phosphatase"/>
    <property type="match status" value="1"/>
</dbReference>
<dbReference type="Gene3D" id="3.30.565.10">
    <property type="entry name" value="Histidine kinase-like ATPase, C-terminal domain"/>
    <property type="match status" value="1"/>
</dbReference>
<evidence type="ECO:0000256" key="1">
    <source>
        <dbReference type="ARBA" id="ARBA00013081"/>
    </source>
</evidence>
<dbReference type="InterPro" id="IPR001932">
    <property type="entry name" value="PPM-type_phosphatase-like_dom"/>
</dbReference>
<evidence type="ECO:0000256" key="8">
    <source>
        <dbReference type="ARBA" id="ARBA00022840"/>
    </source>
</evidence>
<evidence type="ECO:0000256" key="2">
    <source>
        <dbReference type="ARBA" id="ARBA00022553"/>
    </source>
</evidence>
<dbReference type="AlphaFoldDB" id="F8K0K5"/>
<dbReference type="Pfam" id="PF07228">
    <property type="entry name" value="SpoIIE"/>
    <property type="match status" value="1"/>
</dbReference>
<dbReference type="GO" id="GO:0005524">
    <property type="term" value="F:ATP binding"/>
    <property type="evidence" value="ECO:0007669"/>
    <property type="project" value="UniProtKB-KW"/>
</dbReference>
<evidence type="ECO:0000256" key="12">
    <source>
        <dbReference type="ARBA" id="ARBA00047761"/>
    </source>
</evidence>
<dbReference type="GO" id="GO:0016301">
    <property type="term" value="F:kinase activity"/>
    <property type="evidence" value="ECO:0007669"/>
    <property type="project" value="UniProtKB-KW"/>
</dbReference>
<dbReference type="PATRIC" id="fig|1003195.11.peg.6469"/>
<dbReference type="InterPro" id="IPR036457">
    <property type="entry name" value="PPM-type-like_dom_sf"/>
</dbReference>
<protein>
    <recommendedName>
        <fullName evidence="1">protein-serine/threonine phosphatase</fullName>
        <ecNumber evidence="1">3.1.3.16</ecNumber>
    </recommendedName>
    <alternativeName>
        <fullName evidence="15">Protein-serine/threonine phosphatase</fullName>
    </alternativeName>
    <alternativeName>
        <fullName evidence="14">Serine/threonine-protein kinase</fullName>
    </alternativeName>
</protein>
<dbReference type="eggNOG" id="COG2203">
    <property type="taxonomic scope" value="Bacteria"/>
</dbReference>
<name>F8K0K5_STREN</name>
<accession>G8X3N8</accession>
<dbReference type="InterPro" id="IPR052016">
    <property type="entry name" value="Bact_Sigma-Reg"/>
</dbReference>
<dbReference type="NCBIfam" id="TIGR00229">
    <property type="entry name" value="sensory_box"/>
    <property type="match status" value="1"/>
</dbReference>
<dbReference type="EMBL" id="CP003219">
    <property type="protein sequence ID" value="AEW97411.1"/>
    <property type="molecule type" value="Genomic_DNA"/>
</dbReference>
<dbReference type="Pfam" id="PF08448">
    <property type="entry name" value="PAS_4"/>
    <property type="match status" value="1"/>
</dbReference>
<dbReference type="InterPro" id="IPR036890">
    <property type="entry name" value="HATPase_C_sf"/>
</dbReference>
<evidence type="ECO:0000256" key="14">
    <source>
        <dbReference type="ARBA" id="ARBA00075117"/>
    </source>
</evidence>
<dbReference type="GO" id="GO:0046872">
    <property type="term" value="F:metal ion binding"/>
    <property type="evidence" value="ECO:0007669"/>
    <property type="project" value="UniProtKB-KW"/>
</dbReference>
<dbReference type="SMART" id="SM00331">
    <property type="entry name" value="PP2C_SIG"/>
    <property type="match status" value="1"/>
</dbReference>
<evidence type="ECO:0000256" key="9">
    <source>
        <dbReference type="ARBA" id="ARBA00022842"/>
    </source>
</evidence>
<dbReference type="KEGG" id="sct:SCAT_5046"/>
<comment type="function">
    <text evidence="13">Primarily acts as an independent SigF regulator that is sensitive to the osmosensory signal, mediating the cross talk of PknD with the SigF regulon. Possesses both phosphatase and kinase activities. The kinase domain functions as a classic anti-sigma factor-like kinase to phosphorylate the anti-anti-sigma factor domain at the canonical regulatory site, and the phosphatase domain antagonizes this activity.</text>
</comment>
<evidence type="ECO:0000256" key="10">
    <source>
        <dbReference type="ARBA" id="ARBA00022912"/>
    </source>
</evidence>
<feature type="domain" description="PAS" evidence="17">
    <location>
        <begin position="8"/>
        <end position="59"/>
    </location>
</feature>
<dbReference type="SUPFAM" id="SSF55874">
    <property type="entry name" value="ATPase domain of HSP90 chaperone/DNA topoisomerase II/histidine kinase"/>
    <property type="match status" value="1"/>
</dbReference>
<dbReference type="OrthoDB" id="118142at2"/>
<dbReference type="Gene3D" id="3.60.40.10">
    <property type="entry name" value="PPM-type phosphatase domain"/>
    <property type="match status" value="1"/>
</dbReference>
<dbReference type="EC" id="3.1.3.16" evidence="1"/>
<keyword evidence="10" id="KW-0904">Protein phosphatase</keyword>
<dbReference type="KEGG" id="scy:SCATT_50400"/>
<dbReference type="InterPro" id="IPR000014">
    <property type="entry name" value="PAS"/>
</dbReference>
<dbReference type="GO" id="GO:0006355">
    <property type="term" value="P:regulation of DNA-templated transcription"/>
    <property type="evidence" value="ECO:0007669"/>
    <property type="project" value="InterPro"/>
</dbReference>
<dbReference type="PANTHER" id="PTHR43156:SF2">
    <property type="entry name" value="STAGE II SPORULATION PROTEIN E"/>
    <property type="match status" value="1"/>
</dbReference>
<evidence type="ECO:0000256" key="3">
    <source>
        <dbReference type="ARBA" id="ARBA00022679"/>
    </source>
</evidence>
<evidence type="ECO:0000256" key="6">
    <source>
        <dbReference type="ARBA" id="ARBA00022777"/>
    </source>
</evidence>
<evidence type="ECO:0000256" key="5">
    <source>
        <dbReference type="ARBA" id="ARBA00022741"/>
    </source>
</evidence>
<dbReference type="Proteomes" id="UP000007842">
    <property type="component" value="Chromosome"/>
</dbReference>